<comment type="caution">
    <text evidence="1">The sequence shown here is derived from an EMBL/GenBank/DDBJ whole genome shotgun (WGS) entry which is preliminary data.</text>
</comment>
<keyword evidence="2" id="KW-1185">Reference proteome</keyword>
<name>A0ABD3FSS7_9STRA</name>
<dbReference type="EMBL" id="JBIMZQ010000008">
    <property type="protein sequence ID" value="KAL3669778.1"/>
    <property type="molecule type" value="Genomic_DNA"/>
</dbReference>
<evidence type="ECO:0000313" key="1">
    <source>
        <dbReference type="EMBL" id="KAL3669778.1"/>
    </source>
</evidence>
<organism evidence="1 2">
    <name type="scientific">Phytophthora oleae</name>
    <dbReference type="NCBI Taxonomy" id="2107226"/>
    <lineage>
        <taxon>Eukaryota</taxon>
        <taxon>Sar</taxon>
        <taxon>Stramenopiles</taxon>
        <taxon>Oomycota</taxon>
        <taxon>Peronosporomycetes</taxon>
        <taxon>Peronosporales</taxon>
        <taxon>Peronosporaceae</taxon>
        <taxon>Phytophthora</taxon>
    </lineage>
</organism>
<proteinExistence type="predicted"/>
<sequence length="134" mass="15221">MPGLRRLDLKLVPLLSKHLPKLLKAAGEHCVQLESLVLPRKPQLKEIVQGEKIETVLKTLYATLEQIWVKGNRGGLKQLTVPTRNDAERHRSSEEFLDNVVKFCPNVEYLDGTFHFKLATAMTELVVRTSGWCC</sequence>
<accession>A0ABD3FSS7</accession>
<reference evidence="1 2" key="1">
    <citation type="submission" date="2024-09" db="EMBL/GenBank/DDBJ databases">
        <title>Genome sequencing and assembly of Phytophthora oleae, isolate VK10A, causative agent of rot of olive drupes.</title>
        <authorList>
            <person name="Conti Taguali S."/>
            <person name="Riolo M."/>
            <person name="La Spada F."/>
            <person name="Cacciola S.O."/>
            <person name="Dionisio G."/>
        </authorList>
    </citation>
    <scope>NUCLEOTIDE SEQUENCE [LARGE SCALE GENOMIC DNA]</scope>
    <source>
        <strain evidence="1 2">VK10A</strain>
    </source>
</reference>
<dbReference type="Proteomes" id="UP001632037">
    <property type="component" value="Unassembled WGS sequence"/>
</dbReference>
<evidence type="ECO:0000313" key="2">
    <source>
        <dbReference type="Proteomes" id="UP001632037"/>
    </source>
</evidence>
<gene>
    <name evidence="1" type="ORF">V7S43_005157</name>
</gene>
<protein>
    <submittedName>
        <fullName evidence="1">Uncharacterized protein</fullName>
    </submittedName>
</protein>
<dbReference type="AlphaFoldDB" id="A0ABD3FSS7"/>